<dbReference type="RefSeq" id="XP_009059441.1">
    <property type="nucleotide sequence ID" value="XM_009061193.1"/>
</dbReference>
<evidence type="ECO:0000313" key="2">
    <source>
        <dbReference type="EMBL" id="ESO89972.1"/>
    </source>
</evidence>
<evidence type="ECO:0000256" key="1">
    <source>
        <dbReference type="SAM" id="MobiDB-lite"/>
    </source>
</evidence>
<feature type="region of interest" description="Disordered" evidence="1">
    <location>
        <begin position="219"/>
        <end position="263"/>
    </location>
</feature>
<feature type="region of interest" description="Disordered" evidence="1">
    <location>
        <begin position="1"/>
        <end position="35"/>
    </location>
</feature>
<proteinExistence type="predicted"/>
<feature type="compositionally biased region" description="Polar residues" evidence="1">
    <location>
        <begin position="89"/>
        <end position="113"/>
    </location>
</feature>
<keyword evidence="3" id="KW-1185">Reference proteome</keyword>
<dbReference type="GeneID" id="20249440"/>
<dbReference type="CTD" id="20249440"/>
<sequence>MDYAINQHIQNSGEKVSHNHVDGKDSLEIKRPDKSKLDDLKEPVLKTFTELNIVNDTKPDQDVGQNGQAPGVAGEATTAMKSNYSISSTALEDESQTSPEEQISRSKVGTSVSCPGPEITEARAPMRLRSRFRIPKIHLPRTSFRQFRRSIPKHGQLVEEEISTPNSTLERNIEPITVEACPDISSDDRRRRHRLERLRNVWKGTKRSFPSCNCMRRRDRSQDYRPSGENDVRGLDGGRLELPSEFTSVANENAEVETRTDHG</sequence>
<feature type="compositionally biased region" description="Basic and acidic residues" evidence="1">
    <location>
        <begin position="220"/>
        <end position="239"/>
    </location>
</feature>
<protein>
    <submittedName>
        <fullName evidence="2">Uncharacterized protein</fullName>
    </submittedName>
</protein>
<dbReference type="HOGENOM" id="CLU_1058801_0_0_1"/>
<name>V4A008_LOTGI</name>
<evidence type="ECO:0000313" key="3">
    <source>
        <dbReference type="Proteomes" id="UP000030746"/>
    </source>
</evidence>
<dbReference type="Proteomes" id="UP000030746">
    <property type="component" value="Unassembled WGS sequence"/>
</dbReference>
<dbReference type="EMBL" id="KB202518">
    <property type="protein sequence ID" value="ESO89972.1"/>
    <property type="molecule type" value="Genomic_DNA"/>
</dbReference>
<accession>V4A008</accession>
<dbReference type="AlphaFoldDB" id="V4A008"/>
<reference evidence="2 3" key="1">
    <citation type="journal article" date="2013" name="Nature">
        <title>Insights into bilaterian evolution from three spiralian genomes.</title>
        <authorList>
            <person name="Simakov O."/>
            <person name="Marletaz F."/>
            <person name="Cho S.J."/>
            <person name="Edsinger-Gonzales E."/>
            <person name="Havlak P."/>
            <person name="Hellsten U."/>
            <person name="Kuo D.H."/>
            <person name="Larsson T."/>
            <person name="Lv J."/>
            <person name="Arendt D."/>
            <person name="Savage R."/>
            <person name="Osoegawa K."/>
            <person name="de Jong P."/>
            <person name="Grimwood J."/>
            <person name="Chapman J.A."/>
            <person name="Shapiro H."/>
            <person name="Aerts A."/>
            <person name="Otillar R.P."/>
            <person name="Terry A.Y."/>
            <person name="Boore J.L."/>
            <person name="Grigoriev I.V."/>
            <person name="Lindberg D.R."/>
            <person name="Seaver E.C."/>
            <person name="Weisblat D.A."/>
            <person name="Putnam N.H."/>
            <person name="Rokhsar D.S."/>
        </authorList>
    </citation>
    <scope>NUCLEOTIDE SEQUENCE [LARGE SCALE GENOMIC DNA]</scope>
</reference>
<feature type="compositionally biased region" description="Basic and acidic residues" evidence="1">
    <location>
        <begin position="15"/>
        <end position="35"/>
    </location>
</feature>
<gene>
    <name evidence="2" type="ORF">LOTGIDRAFT_234078</name>
</gene>
<feature type="region of interest" description="Disordered" evidence="1">
    <location>
        <begin position="89"/>
        <end position="118"/>
    </location>
</feature>
<dbReference type="KEGG" id="lgi:LOTGIDRAFT_234078"/>
<organism evidence="2 3">
    <name type="scientific">Lottia gigantea</name>
    <name type="common">Giant owl limpet</name>
    <dbReference type="NCBI Taxonomy" id="225164"/>
    <lineage>
        <taxon>Eukaryota</taxon>
        <taxon>Metazoa</taxon>
        <taxon>Spiralia</taxon>
        <taxon>Lophotrochozoa</taxon>
        <taxon>Mollusca</taxon>
        <taxon>Gastropoda</taxon>
        <taxon>Patellogastropoda</taxon>
        <taxon>Lottioidea</taxon>
        <taxon>Lottiidae</taxon>
        <taxon>Lottia</taxon>
    </lineage>
</organism>